<keyword evidence="5 6" id="KW-0472">Membrane</keyword>
<dbReference type="EMBL" id="CAIF01000299">
    <property type="protein sequence ID" value="CCH47013.1"/>
    <property type="molecule type" value="Genomic_DNA"/>
</dbReference>
<evidence type="ECO:0000256" key="2">
    <source>
        <dbReference type="ARBA" id="ARBA00022448"/>
    </source>
</evidence>
<name>K0L0N9_WICCF</name>
<dbReference type="Proteomes" id="UP000009328">
    <property type="component" value="Unassembled WGS sequence"/>
</dbReference>
<dbReference type="InterPro" id="IPR011701">
    <property type="entry name" value="MFS"/>
</dbReference>
<gene>
    <name evidence="7" type="ORF">BN7_6622</name>
</gene>
<feature type="transmembrane region" description="Helical" evidence="6">
    <location>
        <begin position="210"/>
        <end position="229"/>
    </location>
</feature>
<dbReference type="STRING" id="1206466.K0L0N9"/>
<keyword evidence="3 6" id="KW-0812">Transmembrane</keyword>
<proteinExistence type="predicted"/>
<keyword evidence="2" id="KW-0813">Transport</keyword>
<evidence type="ECO:0000256" key="4">
    <source>
        <dbReference type="ARBA" id="ARBA00022989"/>
    </source>
</evidence>
<dbReference type="eggNOG" id="KOG2533">
    <property type="taxonomic scope" value="Eukaryota"/>
</dbReference>
<organism evidence="7 8">
    <name type="scientific">Wickerhamomyces ciferrii (strain ATCC 14091 / BCRC 22168 / CBS 111 / JCM 3599 / NBRC 0793 / NRRL Y-1031 F-60-10)</name>
    <name type="common">Yeast</name>
    <name type="synonym">Pichia ciferrii</name>
    <dbReference type="NCBI Taxonomy" id="1206466"/>
    <lineage>
        <taxon>Eukaryota</taxon>
        <taxon>Fungi</taxon>
        <taxon>Dikarya</taxon>
        <taxon>Ascomycota</taxon>
        <taxon>Saccharomycotina</taxon>
        <taxon>Saccharomycetes</taxon>
        <taxon>Phaffomycetales</taxon>
        <taxon>Wickerhamomycetaceae</taxon>
        <taxon>Wickerhamomyces</taxon>
    </lineage>
</organism>
<dbReference type="HOGENOM" id="CLU_305280_0_0_1"/>
<keyword evidence="4 6" id="KW-1133">Transmembrane helix</keyword>
<dbReference type="PANTHER" id="PTHR43791">
    <property type="entry name" value="PERMEASE-RELATED"/>
    <property type="match status" value="1"/>
</dbReference>
<keyword evidence="8" id="KW-1185">Reference proteome</keyword>
<feature type="transmembrane region" description="Helical" evidence="6">
    <location>
        <begin position="385"/>
        <end position="404"/>
    </location>
</feature>
<sequence>MPNFLGRWFNPTIIKEEERVPNFSANTSLNVSEGEKGTKNFTITHTKEQFNDEESLVSNEKQLEHIFKDPKTAEYYRKLYESTNYECKDWFDPDYTWTAKEERKLVWKLDWYVTFWAYFMFTALDFDRSNISQALSDNMLDDLGADVWIPTQLVLWSVVSIAQAGIKGKSGFYATRALIGLFQGGFICDACLWMSYFYTSKELPFRLSLFYIANPLTSVFSSLLAFALLRIKTTLLPHGWQWLFIVEGAFTLIVGLVSYFKMPPSAVQTKTWFRKKGWFTEHEEKIVVNRVLRDDPNKGDMNNRQPVGLKELIKTLLDYDLLPIYIIRILGDIGTSPVSNYMTLTLKKLGFSTLNTNLLTIPYNILTIFTMLIIGYLSEIVKSRALLIGSVSVWILALTFPLRFWPGSQIKVWPTYAILTLLLGHSPIWPLTISWCSANSNSVRTRAVSAAVVNMFSQAGGIISANIYRPDDKPLYKRGNTDLIGIAFGTLAACVIGRQYYIFRNKQKDKIWESFTDEEKEKYILETTDEGQLHFNNPIELCLMGHDIEPIKQFIDFDYLLMLELYYCDTTKHELSHISFRNLISLLISSDDPIHIYNCDFTALRILDVHFISELTLENLEFPLLNNAMLKPSIVHDSDNDNVILRNIKFPKLRYLELTANSCETVNTKAPNLEYLHANIQNELTGSDYSFFNQSSGLFIFRNASEFLENIDTTNLKFLGVRLFAYDQGFEGMMSSLKLCKLEALHIFLSEQYLKTKITFSGHFAQLENFSALQNREMPEDEKERSFLSLNISAPNLKELYLENYSLKILELYNHDLLRHLQISECDIKELVGPQLKSLDTLVLNEKSKILSVEIHAPKLKGFENKLNLDALKNFRLSVGGRLLRNTDSITPEPSDEFNRGTGGSMYVKSSDLKNYDYNYPMSYLHKSIDKFDNEDHCINCDGEIKEFSITAERSECECYYTSGCTFESTFD</sequence>
<comment type="subcellular location">
    <subcellularLocation>
        <location evidence="1">Membrane</location>
        <topology evidence="1">Multi-pass membrane protein</topology>
    </subcellularLocation>
</comment>
<protein>
    <submittedName>
        <fullName evidence="7">Membrane protein</fullName>
    </submittedName>
</protein>
<feature type="transmembrane region" description="Helical" evidence="6">
    <location>
        <begin position="361"/>
        <end position="378"/>
    </location>
</feature>
<evidence type="ECO:0000313" key="8">
    <source>
        <dbReference type="Proteomes" id="UP000009328"/>
    </source>
</evidence>
<evidence type="ECO:0000256" key="5">
    <source>
        <dbReference type="ARBA" id="ARBA00023136"/>
    </source>
</evidence>
<dbReference type="PANTHER" id="PTHR43791:SF65">
    <property type="entry name" value="MAJOR FACILITATOR SUPERFAMILY (MFS) PROFILE DOMAIN-CONTAINING PROTEIN-RELATED"/>
    <property type="match status" value="1"/>
</dbReference>
<dbReference type="SUPFAM" id="SSF103473">
    <property type="entry name" value="MFS general substrate transporter"/>
    <property type="match status" value="1"/>
</dbReference>
<evidence type="ECO:0000313" key="7">
    <source>
        <dbReference type="EMBL" id="CCH47013.1"/>
    </source>
</evidence>
<dbReference type="GO" id="GO:0022857">
    <property type="term" value="F:transmembrane transporter activity"/>
    <property type="evidence" value="ECO:0007669"/>
    <property type="project" value="InterPro"/>
</dbReference>
<feature type="transmembrane region" description="Helical" evidence="6">
    <location>
        <begin position="178"/>
        <end position="198"/>
    </location>
</feature>
<feature type="transmembrane region" description="Helical" evidence="6">
    <location>
        <begin position="241"/>
        <end position="260"/>
    </location>
</feature>
<comment type="caution">
    <text evidence="7">The sequence shown here is derived from an EMBL/GenBank/DDBJ whole genome shotgun (WGS) entry which is preliminary data.</text>
</comment>
<dbReference type="Pfam" id="PF07690">
    <property type="entry name" value="MFS_1"/>
    <property type="match status" value="1"/>
</dbReference>
<dbReference type="InParanoid" id="K0L0N9"/>
<dbReference type="AlphaFoldDB" id="K0L0N9"/>
<reference evidence="7 8" key="1">
    <citation type="journal article" date="2012" name="Eukaryot. Cell">
        <title>Draft genome sequence of Wickerhamomyces ciferrii NRRL Y-1031 F-60-10.</title>
        <authorList>
            <person name="Schneider J."/>
            <person name="Andrea H."/>
            <person name="Blom J."/>
            <person name="Jaenicke S."/>
            <person name="Ruckert C."/>
            <person name="Schorsch C."/>
            <person name="Szczepanowski R."/>
            <person name="Farwick M."/>
            <person name="Goesmann A."/>
            <person name="Puhler A."/>
            <person name="Schaffer S."/>
            <person name="Tauch A."/>
            <person name="Kohler T."/>
            <person name="Brinkrolf K."/>
        </authorList>
    </citation>
    <scope>NUCLEOTIDE SEQUENCE [LARGE SCALE GENOMIC DNA]</scope>
    <source>
        <strain evidence="8">ATCC 14091 / BCRC 22168 / CBS 111 / JCM 3599 / NBRC 0793 / NRRL Y-1031 F-60-10</strain>
    </source>
</reference>
<evidence type="ECO:0000256" key="6">
    <source>
        <dbReference type="SAM" id="Phobius"/>
    </source>
</evidence>
<feature type="transmembrane region" description="Helical" evidence="6">
    <location>
        <begin position="109"/>
        <end position="127"/>
    </location>
</feature>
<dbReference type="GO" id="GO:0016020">
    <property type="term" value="C:membrane"/>
    <property type="evidence" value="ECO:0007669"/>
    <property type="project" value="UniProtKB-SubCell"/>
</dbReference>
<feature type="transmembrane region" description="Helical" evidence="6">
    <location>
        <begin position="483"/>
        <end position="503"/>
    </location>
</feature>
<feature type="transmembrane region" description="Helical" evidence="6">
    <location>
        <begin position="416"/>
        <end position="436"/>
    </location>
</feature>
<feature type="transmembrane region" description="Helical" evidence="6">
    <location>
        <begin position="147"/>
        <end position="166"/>
    </location>
</feature>
<accession>K0L0N9</accession>
<dbReference type="Gene3D" id="1.20.1250.20">
    <property type="entry name" value="MFS general substrate transporter like domains"/>
    <property type="match status" value="1"/>
</dbReference>
<dbReference type="InterPro" id="IPR036259">
    <property type="entry name" value="MFS_trans_sf"/>
</dbReference>
<evidence type="ECO:0000256" key="1">
    <source>
        <dbReference type="ARBA" id="ARBA00004141"/>
    </source>
</evidence>
<evidence type="ECO:0000256" key="3">
    <source>
        <dbReference type="ARBA" id="ARBA00022692"/>
    </source>
</evidence>